<protein>
    <submittedName>
        <fullName evidence="1">Putative phosphonate metabolism protein</fullName>
    </submittedName>
</protein>
<keyword evidence="2" id="KW-1185">Reference proteome</keyword>
<gene>
    <name evidence="1" type="ORF">EDC64_104172</name>
</gene>
<dbReference type="Pfam" id="PF06299">
    <property type="entry name" value="DUF1045"/>
    <property type="match status" value="1"/>
</dbReference>
<dbReference type="Proteomes" id="UP000294664">
    <property type="component" value="Unassembled WGS sequence"/>
</dbReference>
<evidence type="ECO:0000313" key="2">
    <source>
        <dbReference type="Proteomes" id="UP000294664"/>
    </source>
</evidence>
<dbReference type="InterPro" id="IPR009389">
    <property type="entry name" value="DUF1045"/>
</dbReference>
<dbReference type="EMBL" id="SMAI01000004">
    <property type="protein sequence ID" value="TCT05615.1"/>
    <property type="molecule type" value="Genomic_DNA"/>
</dbReference>
<dbReference type="AlphaFoldDB" id="A0A4R3M378"/>
<reference evidence="1 2" key="1">
    <citation type="submission" date="2019-03" db="EMBL/GenBank/DDBJ databases">
        <title>Genomic Encyclopedia of Type Strains, Phase IV (KMG-IV): sequencing the most valuable type-strain genomes for metagenomic binning, comparative biology and taxonomic classification.</title>
        <authorList>
            <person name="Goeker M."/>
        </authorList>
    </citation>
    <scope>NUCLEOTIDE SEQUENCE [LARGE SCALE GENOMIC DNA]</scope>
    <source>
        <strain evidence="1 2">DSM 9035</strain>
    </source>
</reference>
<sequence length="230" mass="24937">MRYAVYLAPPPDTPLWTFGSAVLGYDAATGRDVPPPDLAGFDAPTWAGLTAEPRRYGFHGTLKAPFRLAEDCRPEDLAAALAALADQHHAFDLGPLEVRELGAFIALVPGGPAPALEDLAGCAVVDLDPLRAPLTAAEMARRRPEDLSERQRDHLLAYGYPYVLADFRFHMTLTGPLDAIDRPRALNSLAAAYAASGADQPLRVADIVLFAQEMPQDRFHVLDRFPLRGA</sequence>
<name>A0A4R3M378_9HYPH</name>
<evidence type="ECO:0000313" key="1">
    <source>
        <dbReference type="EMBL" id="TCT05615.1"/>
    </source>
</evidence>
<accession>A0A4R3M378</accession>
<dbReference type="RefSeq" id="WP_245504613.1">
    <property type="nucleotide sequence ID" value="NZ_SMAI01000004.1"/>
</dbReference>
<comment type="caution">
    <text evidence="1">The sequence shown here is derived from an EMBL/GenBank/DDBJ whole genome shotgun (WGS) entry which is preliminary data.</text>
</comment>
<proteinExistence type="predicted"/>
<dbReference type="PIRSF" id="PIRSF033328">
    <property type="entry name" value="Phest_Mll4975"/>
    <property type="match status" value="1"/>
</dbReference>
<dbReference type="NCBIfam" id="TIGR03223">
    <property type="entry name" value="Phn_opern_protn"/>
    <property type="match status" value="1"/>
</dbReference>
<organism evidence="1 2">
    <name type="scientific">Aquabacter spiritensis</name>
    <dbReference type="NCBI Taxonomy" id="933073"/>
    <lineage>
        <taxon>Bacteria</taxon>
        <taxon>Pseudomonadati</taxon>
        <taxon>Pseudomonadota</taxon>
        <taxon>Alphaproteobacteria</taxon>
        <taxon>Hyphomicrobiales</taxon>
        <taxon>Xanthobacteraceae</taxon>
        <taxon>Aquabacter</taxon>
    </lineage>
</organism>
<dbReference type="Gene3D" id="3.90.1140.10">
    <property type="entry name" value="Cyclic phosphodiesterase"/>
    <property type="match status" value="1"/>
</dbReference>